<accession>A0ABV8CQE3</accession>
<keyword evidence="3 10" id="KW-0285">Flavoprotein</keyword>
<dbReference type="PANTHER" id="PTHR30578">
    <property type="entry name" value="ELECTRON TRANSPORT COMPLEX PROTEIN RNFD"/>
    <property type="match status" value="1"/>
</dbReference>
<evidence type="ECO:0000313" key="12">
    <source>
        <dbReference type="Proteomes" id="UP001595692"/>
    </source>
</evidence>
<dbReference type="EC" id="7.-.-.-" evidence="10"/>
<evidence type="ECO:0000256" key="6">
    <source>
        <dbReference type="ARBA" id="ARBA00022967"/>
    </source>
</evidence>
<keyword evidence="10" id="KW-0997">Cell inner membrane</keyword>
<dbReference type="Pfam" id="PF03116">
    <property type="entry name" value="NQR2_RnfD_RnfE"/>
    <property type="match status" value="1"/>
</dbReference>
<feature type="transmembrane region" description="Helical" evidence="10">
    <location>
        <begin position="237"/>
        <end position="255"/>
    </location>
</feature>
<dbReference type="PANTHER" id="PTHR30578:SF0">
    <property type="entry name" value="ION-TRANSLOCATING OXIDOREDUCTASE COMPLEX SUBUNIT D"/>
    <property type="match status" value="1"/>
</dbReference>
<keyword evidence="12" id="KW-1185">Reference proteome</keyword>
<proteinExistence type="inferred from homology"/>
<keyword evidence="7 10" id="KW-0249">Electron transport</keyword>
<dbReference type="HAMAP" id="MF_00462">
    <property type="entry name" value="RsxD_RnfD"/>
    <property type="match status" value="1"/>
</dbReference>
<evidence type="ECO:0000256" key="9">
    <source>
        <dbReference type="ARBA" id="ARBA00023136"/>
    </source>
</evidence>
<evidence type="ECO:0000256" key="10">
    <source>
        <dbReference type="HAMAP-Rule" id="MF_00462"/>
    </source>
</evidence>
<keyword evidence="4 10" id="KW-0288">FMN</keyword>
<gene>
    <name evidence="11" type="primary">rsxD</name>
    <name evidence="10" type="synonym">rnfD</name>
    <name evidence="11" type="ORF">ACFOSS_13245</name>
</gene>
<keyword evidence="5 10" id="KW-0812">Transmembrane</keyword>
<evidence type="ECO:0000313" key="11">
    <source>
        <dbReference type="EMBL" id="MFC3914425.1"/>
    </source>
</evidence>
<dbReference type="InterPro" id="IPR011303">
    <property type="entry name" value="RnfD_bac"/>
</dbReference>
<sequence>MAFTIASAPHGHSQQKTATMMRWVLAALLPGIATQCYFFGYGVLVQLLLGLLTAAASEALVLALRHRPIGRHLQDSSALLTGALLAVALPPLAPWWLVIIGTVFAIIVAKQLYGGLGQNPFNPAMVAYVLLLVSFPSQMTSWQPAHGLAIAQPDLLQALQAILHSEADHWRHTIDGVTSATPLDSMKTQLGMGRDIATIQAQAPFGDLAGIGWGWVNLAFLAGGLFLILIGTIAWQIPTAMLLSLTLCAAIAHGLHPEQFMAPQLQLLSGATMLGAFFIATDPVTAATTPRGRLLFGALIGILIFVIRSLGGYPDGVAFAVLLANICTPLIDNITRPAVYGSQRRAGGK</sequence>
<keyword evidence="2 10" id="KW-0597">Phosphoprotein</keyword>
<evidence type="ECO:0000256" key="8">
    <source>
        <dbReference type="ARBA" id="ARBA00022989"/>
    </source>
</evidence>
<keyword evidence="8 10" id="KW-1133">Transmembrane helix</keyword>
<organism evidence="11 12">
    <name type="scientific">Pseudaeromonas sharmana</name>
    <dbReference type="NCBI Taxonomy" id="328412"/>
    <lineage>
        <taxon>Bacteria</taxon>
        <taxon>Pseudomonadati</taxon>
        <taxon>Pseudomonadota</taxon>
        <taxon>Gammaproteobacteria</taxon>
        <taxon>Aeromonadales</taxon>
        <taxon>Aeromonadaceae</taxon>
        <taxon>Pseudaeromonas</taxon>
    </lineage>
</organism>
<feature type="transmembrane region" description="Helical" evidence="10">
    <location>
        <begin position="261"/>
        <end position="280"/>
    </location>
</feature>
<feature type="modified residue" description="FMN phosphoryl threonine" evidence="10">
    <location>
        <position position="181"/>
    </location>
</feature>
<comment type="subunit">
    <text evidence="10">The complex is composed of six subunits: RnfA, RnfB, RnfC, RnfD, RnfE and RnfG.</text>
</comment>
<comment type="caution">
    <text evidence="11">The sequence shown here is derived from an EMBL/GenBank/DDBJ whole genome shotgun (WGS) entry which is preliminary data.</text>
</comment>
<comment type="cofactor">
    <cofactor evidence="10">
        <name>FMN</name>
        <dbReference type="ChEBI" id="CHEBI:58210"/>
    </cofactor>
</comment>
<feature type="transmembrane region" description="Helical" evidence="10">
    <location>
        <begin position="292"/>
        <end position="311"/>
    </location>
</feature>
<evidence type="ECO:0000256" key="2">
    <source>
        <dbReference type="ARBA" id="ARBA00022553"/>
    </source>
</evidence>
<comment type="subcellular location">
    <subcellularLocation>
        <location evidence="10">Cell inner membrane</location>
        <topology evidence="10">Multi-pass membrane protein</topology>
    </subcellularLocation>
</comment>
<dbReference type="NCBIfam" id="TIGR01946">
    <property type="entry name" value="rnfD"/>
    <property type="match status" value="1"/>
</dbReference>
<feature type="transmembrane region" description="Helical" evidence="10">
    <location>
        <begin position="125"/>
        <end position="145"/>
    </location>
</feature>
<name>A0ABV8CQE3_9GAMM</name>
<keyword evidence="9 10" id="KW-0472">Membrane</keyword>
<evidence type="ECO:0000256" key="3">
    <source>
        <dbReference type="ARBA" id="ARBA00022630"/>
    </source>
</evidence>
<protein>
    <recommendedName>
        <fullName evidence="10">Ion-translocating oxidoreductase complex subunit D</fullName>
        <ecNumber evidence="10">7.-.-.-</ecNumber>
    </recommendedName>
    <alternativeName>
        <fullName evidence="10">Rnf electron transport complex subunit D</fullName>
    </alternativeName>
</protein>
<dbReference type="Proteomes" id="UP001595692">
    <property type="component" value="Unassembled WGS sequence"/>
</dbReference>
<evidence type="ECO:0000256" key="1">
    <source>
        <dbReference type="ARBA" id="ARBA00022448"/>
    </source>
</evidence>
<feature type="transmembrane region" description="Helical" evidence="10">
    <location>
        <begin position="212"/>
        <end position="230"/>
    </location>
</feature>
<keyword evidence="10" id="KW-1003">Cell membrane</keyword>
<evidence type="ECO:0000256" key="5">
    <source>
        <dbReference type="ARBA" id="ARBA00022692"/>
    </source>
</evidence>
<keyword evidence="6 10" id="KW-1278">Translocase</keyword>
<comment type="function">
    <text evidence="10">Part of a membrane-bound complex that couples electron transfer with translocation of ions across the membrane.</text>
</comment>
<dbReference type="InterPro" id="IPR004338">
    <property type="entry name" value="NqrB/RnfD"/>
</dbReference>
<evidence type="ECO:0000256" key="7">
    <source>
        <dbReference type="ARBA" id="ARBA00022982"/>
    </source>
</evidence>
<evidence type="ECO:0000256" key="4">
    <source>
        <dbReference type="ARBA" id="ARBA00022643"/>
    </source>
</evidence>
<dbReference type="NCBIfam" id="NF002011">
    <property type="entry name" value="PRK00816.1"/>
    <property type="match status" value="1"/>
</dbReference>
<dbReference type="EMBL" id="JBHSAF010000014">
    <property type="protein sequence ID" value="MFC3914425.1"/>
    <property type="molecule type" value="Genomic_DNA"/>
</dbReference>
<reference evidence="12" key="1">
    <citation type="journal article" date="2019" name="Int. J. Syst. Evol. Microbiol.">
        <title>The Global Catalogue of Microorganisms (GCM) 10K type strain sequencing project: providing services to taxonomists for standard genome sequencing and annotation.</title>
        <authorList>
            <consortium name="The Broad Institute Genomics Platform"/>
            <consortium name="The Broad Institute Genome Sequencing Center for Infectious Disease"/>
            <person name="Wu L."/>
            <person name="Ma J."/>
        </authorList>
    </citation>
    <scope>NUCLEOTIDE SEQUENCE [LARGE SCALE GENOMIC DNA]</scope>
    <source>
        <strain evidence="12">CCUG 54939</strain>
    </source>
</reference>
<dbReference type="RefSeq" id="WP_377153279.1">
    <property type="nucleotide sequence ID" value="NZ_JBHSAF010000014.1"/>
</dbReference>
<comment type="similarity">
    <text evidence="10">Belongs to the NqrB/RnfD family.</text>
</comment>
<keyword evidence="1 10" id="KW-0813">Transport</keyword>
<feature type="transmembrane region" description="Helical" evidence="10">
    <location>
        <begin position="95"/>
        <end position="113"/>
    </location>
</feature>
<feature type="transmembrane region" description="Helical" evidence="10">
    <location>
        <begin position="23"/>
        <end position="41"/>
    </location>
</feature>